<dbReference type="GO" id="GO:0016020">
    <property type="term" value="C:membrane"/>
    <property type="evidence" value="ECO:0007669"/>
    <property type="project" value="UniProtKB-SubCell"/>
</dbReference>
<evidence type="ECO:0000256" key="3">
    <source>
        <dbReference type="PROSITE-ProRule" id="PRU00284"/>
    </source>
</evidence>
<dbReference type="PANTHER" id="PTHR32089:SF112">
    <property type="entry name" value="LYSOZYME-LIKE PROTEIN-RELATED"/>
    <property type="match status" value="1"/>
</dbReference>
<feature type="domain" description="HAMP" evidence="6">
    <location>
        <begin position="312"/>
        <end position="363"/>
    </location>
</feature>
<keyword evidence="4" id="KW-1133">Transmembrane helix</keyword>
<dbReference type="Gene3D" id="1.10.287.950">
    <property type="entry name" value="Methyl-accepting chemotaxis protein"/>
    <property type="match status" value="1"/>
</dbReference>
<keyword evidence="8" id="KW-1185">Reference proteome</keyword>
<protein>
    <recommendedName>
        <fullName evidence="9">Methyl-accepting chemotaxis protein</fullName>
    </recommendedName>
</protein>
<evidence type="ECO:0000259" key="5">
    <source>
        <dbReference type="PROSITE" id="PS50111"/>
    </source>
</evidence>
<dbReference type="AlphaFoldDB" id="A0A5J4KHZ1"/>
<evidence type="ECO:0000313" key="7">
    <source>
        <dbReference type="EMBL" id="GER87383.1"/>
    </source>
</evidence>
<dbReference type="GO" id="GO:0007165">
    <property type="term" value="P:signal transduction"/>
    <property type="evidence" value="ECO:0007669"/>
    <property type="project" value="UniProtKB-KW"/>
</dbReference>
<reference evidence="7 8" key="1">
    <citation type="submission" date="2019-10" db="EMBL/GenBank/DDBJ databases">
        <title>Dictyobacter vulcani sp. nov., within the class Ktedonobacteria, isolated from soil of volcanic Mt. Zao.</title>
        <authorList>
            <person name="Zheng Y."/>
            <person name="Wang C.M."/>
            <person name="Sakai Y."/>
            <person name="Abe K."/>
            <person name="Yokota A."/>
            <person name="Yabe S."/>
        </authorList>
    </citation>
    <scope>NUCLEOTIDE SEQUENCE [LARGE SCALE GENOMIC DNA]</scope>
    <source>
        <strain evidence="7 8">W12</strain>
    </source>
</reference>
<feature type="transmembrane region" description="Helical" evidence="4">
    <location>
        <begin position="14"/>
        <end position="37"/>
    </location>
</feature>
<evidence type="ECO:0008006" key="9">
    <source>
        <dbReference type="Google" id="ProtNLM"/>
    </source>
</evidence>
<dbReference type="InterPro" id="IPR004089">
    <property type="entry name" value="MCPsignal_dom"/>
</dbReference>
<keyword evidence="1 3" id="KW-0807">Transducer</keyword>
<organism evidence="7 8">
    <name type="scientific">Dictyobacter vulcani</name>
    <dbReference type="NCBI Taxonomy" id="2607529"/>
    <lineage>
        <taxon>Bacteria</taxon>
        <taxon>Bacillati</taxon>
        <taxon>Chloroflexota</taxon>
        <taxon>Ktedonobacteria</taxon>
        <taxon>Ktedonobacterales</taxon>
        <taxon>Dictyobacteraceae</taxon>
        <taxon>Dictyobacter</taxon>
    </lineage>
</organism>
<dbReference type="SUPFAM" id="SSF58104">
    <property type="entry name" value="Methyl-accepting chemotaxis protein (MCP) signaling domain"/>
    <property type="match status" value="1"/>
</dbReference>
<dbReference type="CDD" id="cd06225">
    <property type="entry name" value="HAMP"/>
    <property type="match status" value="1"/>
</dbReference>
<dbReference type="SMART" id="SM00304">
    <property type="entry name" value="HAMP"/>
    <property type="match status" value="2"/>
</dbReference>
<dbReference type="EMBL" id="BKZW01000001">
    <property type="protein sequence ID" value="GER87383.1"/>
    <property type="molecule type" value="Genomic_DNA"/>
</dbReference>
<sequence>MFTSISNIRIFPRLIFLFATLVVISSVAMISLGTVYINAEQTHAQAVKTSFNAQQVATTEQINLQRMNALLQARFAQIFAATDNGTIKGDPSLAASGGLIEKDIIAREINFDHTIASYDKTYNIGSSAGMITIRNILQNDNMNNHLIANQQDALTSVRQTQWKQYQGFQDQVLADLRQPVPQYEPAYNTLYQANLTFLNLQKSWQTVVDTATTVGQAVTDIGNTEIVPLQIATAVAVALILLVIILTALIVNATISRPLRQLASLTGRIAEGDMSERARVPGRDEINMVATSMNNMLDRIVQLITEAESRHRTLQTQVDKMISEVSAAGEGDLRVQAEAVPGSLGVLASFFNHVIAELGSLVITFKTLANEVERATLQTYDETVQLVSETDNQIQKIAAARSNIDEMANASRDVAQHAQTLSQVGSQVYRTTQSGRNALQRTVDGMGRINNQVHLSASRVQALEEHSQEINNIVRIISGIAHQTNRLALDASIQAAMAGENGKAFRAVADDIRRSAETAKTQTNMIERIVKQIFLDIEAVTHSIQETEQEAATGIQSSQDAGTSFAAIVNAIEQQSNEINTINLAARQQQAASSTVAQIIQDVYTSTLRSGQSIREESTRMERVAQLAEQLLGSADVFKLREDQDIFAQASGMTEQNTFSQDFYPGVNSGSLPNGMYPGHISSPGSFSLPPLSPNGWNESKAGMEHKTIASHYQGDR</sequence>
<feature type="domain" description="HAMP" evidence="6">
    <location>
        <begin position="253"/>
        <end position="305"/>
    </location>
</feature>
<dbReference type="PROSITE" id="PS50111">
    <property type="entry name" value="CHEMOTAXIS_TRANSDUC_2"/>
    <property type="match status" value="1"/>
</dbReference>
<dbReference type="SMART" id="SM00283">
    <property type="entry name" value="MA"/>
    <property type="match status" value="1"/>
</dbReference>
<evidence type="ECO:0000256" key="1">
    <source>
        <dbReference type="ARBA" id="ARBA00023224"/>
    </source>
</evidence>
<keyword evidence="4" id="KW-0812">Transmembrane</keyword>
<gene>
    <name evidence="7" type="ORF">KDW_15450</name>
</gene>
<name>A0A5J4KHZ1_9CHLR</name>
<proteinExistence type="inferred from homology"/>
<evidence type="ECO:0000259" key="6">
    <source>
        <dbReference type="PROSITE" id="PS50885"/>
    </source>
</evidence>
<dbReference type="PANTHER" id="PTHR32089">
    <property type="entry name" value="METHYL-ACCEPTING CHEMOTAXIS PROTEIN MCPB"/>
    <property type="match status" value="1"/>
</dbReference>
<comment type="caution">
    <text evidence="7">The sequence shown here is derived from an EMBL/GenBank/DDBJ whole genome shotgun (WGS) entry which is preliminary data.</text>
</comment>
<evidence type="ECO:0000313" key="8">
    <source>
        <dbReference type="Proteomes" id="UP000326912"/>
    </source>
</evidence>
<accession>A0A5J4KHZ1</accession>
<dbReference type="Pfam" id="PF00015">
    <property type="entry name" value="MCPsignal"/>
    <property type="match status" value="1"/>
</dbReference>
<dbReference type="RefSeq" id="WP_151755388.1">
    <property type="nucleotide sequence ID" value="NZ_BKZW01000001.1"/>
</dbReference>
<dbReference type="Pfam" id="PF00672">
    <property type="entry name" value="HAMP"/>
    <property type="match status" value="1"/>
</dbReference>
<keyword evidence="4" id="KW-0472">Membrane</keyword>
<evidence type="ECO:0000256" key="4">
    <source>
        <dbReference type="SAM" id="Phobius"/>
    </source>
</evidence>
<feature type="domain" description="Methyl-accepting transducer" evidence="5">
    <location>
        <begin position="368"/>
        <end position="604"/>
    </location>
</feature>
<feature type="transmembrane region" description="Helical" evidence="4">
    <location>
        <begin position="231"/>
        <end position="251"/>
    </location>
</feature>
<evidence type="ECO:0000256" key="2">
    <source>
        <dbReference type="ARBA" id="ARBA00029447"/>
    </source>
</evidence>
<dbReference type="InterPro" id="IPR003660">
    <property type="entry name" value="HAMP_dom"/>
</dbReference>
<dbReference type="PROSITE" id="PS50885">
    <property type="entry name" value="HAMP"/>
    <property type="match status" value="2"/>
</dbReference>
<dbReference type="Proteomes" id="UP000326912">
    <property type="component" value="Unassembled WGS sequence"/>
</dbReference>
<dbReference type="Gene3D" id="6.10.340.10">
    <property type="match status" value="1"/>
</dbReference>
<comment type="similarity">
    <text evidence="2">Belongs to the methyl-accepting chemotaxis (MCP) protein family.</text>
</comment>